<comment type="caution">
    <text evidence="2">The sequence shown here is derived from an EMBL/GenBank/DDBJ whole genome shotgun (WGS) entry which is preliminary data.</text>
</comment>
<dbReference type="RefSeq" id="WP_203717050.1">
    <property type="nucleotide sequence ID" value="NZ_BONE01000055.1"/>
</dbReference>
<keyword evidence="3" id="KW-1185">Reference proteome</keyword>
<sequence length="490" mass="52421">MRTEHSRAQRLAEGVTAVTANELALRLDEATIMITIDPDMPNAALVARVLTTTLRRGPGNLVLVNNRLPTTLIDTIDAATAAIDPTRPIRVATSNPDTSIRVHVGAEAPGHTIRVVPEGCGAHIASTPTARIRPTQPGNALGAIYASALAAAEIFKHTAAVVDDRRVIHRHLRFCPVTLSTNLTRSPALDDVTRLALTLVGIGAIGTAIVLIISELNAEGVLLAVDRQHFALENRGTYSLGGDKDTRTKPWKTDLAKRTLSRFDVTPCNDDIDAVVQRIDAGQAPWHPTVLTALDTPDARRSAQRLWPDRLIDAATGDTMLGLHDHRHGIDPCMACHFPVRTDEPSGVQAVADMLGLSAHLLANGEAILQEAHLTGLLPAQRARLAPHVGSRMCGLARATGLTDLNADGYMPSIPFVSMQAACLAVGRLIASQLNLDVPGNLVQYDSLIGPHQATTETMRIRPGCICVSRATTINQVRTYRRSAAAPLAH</sequence>
<dbReference type="EMBL" id="BONE01000055">
    <property type="protein sequence ID" value="GIF76192.1"/>
    <property type="molecule type" value="Genomic_DNA"/>
</dbReference>
<organism evidence="2 3">
    <name type="scientific">Asanoa siamensis</name>
    <dbReference type="NCBI Taxonomy" id="926357"/>
    <lineage>
        <taxon>Bacteria</taxon>
        <taxon>Bacillati</taxon>
        <taxon>Actinomycetota</taxon>
        <taxon>Actinomycetes</taxon>
        <taxon>Micromonosporales</taxon>
        <taxon>Micromonosporaceae</taxon>
        <taxon>Asanoa</taxon>
    </lineage>
</organism>
<keyword evidence="1" id="KW-1133">Transmembrane helix</keyword>
<gene>
    <name evidence="2" type="ORF">Asi02nite_57100</name>
</gene>
<evidence type="ECO:0000313" key="2">
    <source>
        <dbReference type="EMBL" id="GIF76192.1"/>
    </source>
</evidence>
<accession>A0ABQ4CZB2</accession>
<evidence type="ECO:0000313" key="3">
    <source>
        <dbReference type="Proteomes" id="UP000604117"/>
    </source>
</evidence>
<evidence type="ECO:0008006" key="4">
    <source>
        <dbReference type="Google" id="ProtNLM"/>
    </source>
</evidence>
<feature type="transmembrane region" description="Helical" evidence="1">
    <location>
        <begin position="195"/>
        <end position="213"/>
    </location>
</feature>
<keyword evidence="1" id="KW-0472">Membrane</keyword>
<keyword evidence="1" id="KW-0812">Transmembrane</keyword>
<evidence type="ECO:0000256" key="1">
    <source>
        <dbReference type="SAM" id="Phobius"/>
    </source>
</evidence>
<protein>
    <recommendedName>
        <fullName evidence="4">ThiF family protein</fullName>
    </recommendedName>
</protein>
<proteinExistence type="predicted"/>
<dbReference type="Gene3D" id="3.40.50.720">
    <property type="entry name" value="NAD(P)-binding Rossmann-like Domain"/>
    <property type="match status" value="1"/>
</dbReference>
<reference evidence="2 3" key="1">
    <citation type="submission" date="2021-01" db="EMBL/GenBank/DDBJ databases">
        <title>Whole genome shotgun sequence of Asanoa siamensis NBRC 107932.</title>
        <authorList>
            <person name="Komaki H."/>
            <person name="Tamura T."/>
        </authorList>
    </citation>
    <scope>NUCLEOTIDE SEQUENCE [LARGE SCALE GENOMIC DNA]</scope>
    <source>
        <strain evidence="2 3">NBRC 107932</strain>
    </source>
</reference>
<dbReference type="Proteomes" id="UP000604117">
    <property type="component" value="Unassembled WGS sequence"/>
</dbReference>
<name>A0ABQ4CZB2_9ACTN</name>